<dbReference type="InterPro" id="IPR024528">
    <property type="entry name" value="ThrE_2"/>
</dbReference>
<evidence type="ECO:0000259" key="8">
    <source>
        <dbReference type="Pfam" id="PF12821"/>
    </source>
</evidence>
<gene>
    <name evidence="9" type="ORF">OE88DRAFT_1730037</name>
</gene>
<feature type="transmembrane region" description="Helical" evidence="6">
    <location>
        <begin position="384"/>
        <end position="407"/>
    </location>
</feature>
<evidence type="ECO:0000256" key="4">
    <source>
        <dbReference type="ARBA" id="ARBA00023136"/>
    </source>
</evidence>
<dbReference type="GO" id="GO:0022857">
    <property type="term" value="F:transmembrane transporter activity"/>
    <property type="evidence" value="ECO:0007669"/>
    <property type="project" value="InterPro"/>
</dbReference>
<dbReference type="Pfam" id="PF06738">
    <property type="entry name" value="ThrE"/>
    <property type="match status" value="1"/>
</dbReference>
<keyword evidence="10" id="KW-1185">Reference proteome</keyword>
<evidence type="ECO:0000313" key="10">
    <source>
        <dbReference type="Proteomes" id="UP000305948"/>
    </source>
</evidence>
<evidence type="ECO:0000256" key="6">
    <source>
        <dbReference type="SAM" id="Phobius"/>
    </source>
</evidence>
<feature type="transmembrane region" description="Helical" evidence="6">
    <location>
        <begin position="360"/>
        <end position="377"/>
    </location>
</feature>
<feature type="transmembrane region" description="Helical" evidence="6">
    <location>
        <begin position="180"/>
        <end position="201"/>
    </location>
</feature>
<name>A0A5C3NI17_9AGAM</name>
<dbReference type="EMBL" id="ML213503">
    <property type="protein sequence ID" value="TFK56557.1"/>
    <property type="molecule type" value="Genomic_DNA"/>
</dbReference>
<keyword evidence="2 6" id="KW-0812">Transmembrane</keyword>
<organism evidence="9 10">
    <name type="scientific">Heliocybe sulcata</name>
    <dbReference type="NCBI Taxonomy" id="5364"/>
    <lineage>
        <taxon>Eukaryota</taxon>
        <taxon>Fungi</taxon>
        <taxon>Dikarya</taxon>
        <taxon>Basidiomycota</taxon>
        <taxon>Agaricomycotina</taxon>
        <taxon>Agaricomycetes</taxon>
        <taxon>Gloeophyllales</taxon>
        <taxon>Gloeophyllaceae</taxon>
        <taxon>Heliocybe</taxon>
    </lineage>
</organism>
<dbReference type="InterPro" id="IPR010619">
    <property type="entry name" value="ThrE-like_N"/>
</dbReference>
<keyword evidence="4 6" id="KW-0472">Membrane</keyword>
<feature type="transmembrane region" description="Helical" evidence="6">
    <location>
        <begin position="304"/>
        <end position="322"/>
    </location>
</feature>
<evidence type="ECO:0000256" key="1">
    <source>
        <dbReference type="ARBA" id="ARBA00004141"/>
    </source>
</evidence>
<dbReference type="AlphaFoldDB" id="A0A5C3NI17"/>
<comment type="similarity">
    <text evidence="5">Belongs to the ThrE exporter (TC 2.A.79) family.</text>
</comment>
<feature type="domain" description="Threonine/serine exporter-like N-terminal" evidence="7">
    <location>
        <begin position="1"/>
        <end position="233"/>
    </location>
</feature>
<evidence type="ECO:0000313" key="9">
    <source>
        <dbReference type="EMBL" id="TFK56557.1"/>
    </source>
</evidence>
<feature type="transmembrane region" description="Helical" evidence="6">
    <location>
        <begin position="427"/>
        <end position="449"/>
    </location>
</feature>
<evidence type="ECO:0000256" key="3">
    <source>
        <dbReference type="ARBA" id="ARBA00022989"/>
    </source>
</evidence>
<dbReference type="Pfam" id="PF12821">
    <property type="entry name" value="ThrE_2"/>
    <property type="match status" value="1"/>
</dbReference>
<dbReference type="InterPro" id="IPR051361">
    <property type="entry name" value="ThrE/Ser_Exporter"/>
</dbReference>
<dbReference type="Proteomes" id="UP000305948">
    <property type="component" value="Unassembled WGS sequence"/>
</dbReference>
<sequence length="459" mass="49276">MNYGAPSHRIEAQLQAASRILGVGSEFVHLPNLTIVSFNDGGTRAFETHFVRSPGRIALTALHKVHLVYRDVLHDKTGVEAGTSALRKILRAPPRYNLAFRCALSFVSATILGSLAFGGSFVDMLVGGAASSILQFLGLQAAAKSAVYANVYEISVSILMSFIARGLSTISNEIFCFAPIASTGVASILPGFTVLISALELTSNNILCGSVRMVYAVIYTLFLGFGLTIGSELYLVFNPHARTIVNHSGATEVVHGQFMARNGSDALVPLGGTFSFTRAEPIGQGHIIKQCFRDPDWPWWKQPLPWWTVFVFVPLYSVCSSLGNLQSWRSKQLLIMTMFSSAAYAANKATGLYVSDRGDVVSAVGAFVIGVLGNVYSRILRGTAFTSMVTGVLFIVPSALGQGGGIIQNYHTAAEQYSSGFSLGIRMVQVAVGITIGLFVSQLAVYSFGTRKNAAYFAF</sequence>
<protein>
    <recommendedName>
        <fullName evidence="11">DUF1212-domain-containing protein</fullName>
    </recommendedName>
</protein>
<dbReference type="OrthoDB" id="413008at2759"/>
<feature type="transmembrane region" description="Helical" evidence="6">
    <location>
        <begin position="98"/>
        <end position="118"/>
    </location>
</feature>
<evidence type="ECO:0000259" key="7">
    <source>
        <dbReference type="Pfam" id="PF06738"/>
    </source>
</evidence>
<dbReference type="GO" id="GO:0016020">
    <property type="term" value="C:membrane"/>
    <property type="evidence" value="ECO:0007669"/>
    <property type="project" value="UniProtKB-SubCell"/>
</dbReference>
<accession>A0A5C3NI17</accession>
<dbReference type="PANTHER" id="PTHR31082:SF4">
    <property type="entry name" value="PHEROMONE-REGULATED MEMBRANE PROTEIN 10"/>
    <property type="match status" value="1"/>
</dbReference>
<dbReference type="PANTHER" id="PTHR31082">
    <property type="entry name" value="PHEROMONE-REGULATED MEMBRANE PROTEIN 10"/>
    <property type="match status" value="1"/>
</dbReference>
<evidence type="ECO:0008006" key="11">
    <source>
        <dbReference type="Google" id="ProtNLM"/>
    </source>
</evidence>
<comment type="subcellular location">
    <subcellularLocation>
        <location evidence="1">Membrane</location>
        <topology evidence="1">Multi-pass membrane protein</topology>
    </subcellularLocation>
</comment>
<proteinExistence type="inferred from homology"/>
<feature type="transmembrane region" description="Helical" evidence="6">
    <location>
        <begin position="150"/>
        <end position="168"/>
    </location>
</feature>
<feature type="domain" description="Threonine/Serine exporter ThrE" evidence="8">
    <location>
        <begin position="322"/>
        <end position="443"/>
    </location>
</feature>
<evidence type="ECO:0000256" key="2">
    <source>
        <dbReference type="ARBA" id="ARBA00022692"/>
    </source>
</evidence>
<evidence type="ECO:0000256" key="5">
    <source>
        <dbReference type="ARBA" id="ARBA00034125"/>
    </source>
</evidence>
<reference evidence="9 10" key="1">
    <citation type="journal article" date="2019" name="Nat. Ecol. Evol.">
        <title>Megaphylogeny resolves global patterns of mushroom evolution.</title>
        <authorList>
            <person name="Varga T."/>
            <person name="Krizsan K."/>
            <person name="Foldi C."/>
            <person name="Dima B."/>
            <person name="Sanchez-Garcia M."/>
            <person name="Sanchez-Ramirez S."/>
            <person name="Szollosi G.J."/>
            <person name="Szarkandi J.G."/>
            <person name="Papp V."/>
            <person name="Albert L."/>
            <person name="Andreopoulos W."/>
            <person name="Angelini C."/>
            <person name="Antonin V."/>
            <person name="Barry K.W."/>
            <person name="Bougher N.L."/>
            <person name="Buchanan P."/>
            <person name="Buyck B."/>
            <person name="Bense V."/>
            <person name="Catcheside P."/>
            <person name="Chovatia M."/>
            <person name="Cooper J."/>
            <person name="Damon W."/>
            <person name="Desjardin D."/>
            <person name="Finy P."/>
            <person name="Geml J."/>
            <person name="Haridas S."/>
            <person name="Hughes K."/>
            <person name="Justo A."/>
            <person name="Karasinski D."/>
            <person name="Kautmanova I."/>
            <person name="Kiss B."/>
            <person name="Kocsube S."/>
            <person name="Kotiranta H."/>
            <person name="LaButti K.M."/>
            <person name="Lechner B.E."/>
            <person name="Liimatainen K."/>
            <person name="Lipzen A."/>
            <person name="Lukacs Z."/>
            <person name="Mihaltcheva S."/>
            <person name="Morgado L.N."/>
            <person name="Niskanen T."/>
            <person name="Noordeloos M.E."/>
            <person name="Ohm R.A."/>
            <person name="Ortiz-Santana B."/>
            <person name="Ovrebo C."/>
            <person name="Racz N."/>
            <person name="Riley R."/>
            <person name="Savchenko A."/>
            <person name="Shiryaev A."/>
            <person name="Soop K."/>
            <person name="Spirin V."/>
            <person name="Szebenyi C."/>
            <person name="Tomsovsky M."/>
            <person name="Tulloss R.E."/>
            <person name="Uehling J."/>
            <person name="Grigoriev I.V."/>
            <person name="Vagvolgyi C."/>
            <person name="Papp T."/>
            <person name="Martin F.M."/>
            <person name="Miettinen O."/>
            <person name="Hibbett D.S."/>
            <person name="Nagy L.G."/>
        </authorList>
    </citation>
    <scope>NUCLEOTIDE SEQUENCE [LARGE SCALE GENOMIC DNA]</scope>
    <source>
        <strain evidence="9 10">OMC1185</strain>
    </source>
</reference>
<keyword evidence="3 6" id="KW-1133">Transmembrane helix</keyword>
<feature type="transmembrane region" description="Helical" evidence="6">
    <location>
        <begin position="213"/>
        <end position="237"/>
    </location>
</feature>